<keyword evidence="1" id="KW-1133">Transmembrane helix</keyword>
<dbReference type="Pfam" id="PF22790">
    <property type="entry name" value="YkoP"/>
    <property type="match status" value="1"/>
</dbReference>
<dbReference type="GO" id="GO:0005975">
    <property type="term" value="P:carbohydrate metabolic process"/>
    <property type="evidence" value="ECO:0007669"/>
    <property type="project" value="InterPro"/>
</dbReference>
<proteinExistence type="predicted"/>
<feature type="domain" description="NodB homology" evidence="2">
    <location>
        <begin position="45"/>
        <end position="233"/>
    </location>
</feature>
<dbReference type="EC" id="3.5.1.104" evidence="3"/>
<dbReference type="PROSITE" id="PS51677">
    <property type="entry name" value="NODB"/>
    <property type="match status" value="1"/>
</dbReference>
<name>A0A4Y7RAZ0_9FIRM</name>
<dbReference type="InterPro" id="IPR011330">
    <property type="entry name" value="Glyco_hydro/deAcase_b/a-brl"/>
</dbReference>
<evidence type="ECO:0000313" key="3">
    <source>
        <dbReference type="EMBL" id="TEB05850.1"/>
    </source>
</evidence>
<accession>A0A4Y7RAZ0</accession>
<dbReference type="EMBL" id="QFGA01000002">
    <property type="protein sequence ID" value="TEB05850.1"/>
    <property type="molecule type" value="Genomic_DNA"/>
</dbReference>
<dbReference type="Proteomes" id="UP000298324">
    <property type="component" value="Unassembled WGS sequence"/>
</dbReference>
<dbReference type="PANTHER" id="PTHR10587">
    <property type="entry name" value="GLYCOSYL TRANSFERASE-RELATED"/>
    <property type="match status" value="1"/>
</dbReference>
<gene>
    <name evidence="3" type="primary">pgdA</name>
    <name evidence="3" type="ORF">Psch_02891</name>
</gene>
<dbReference type="PANTHER" id="PTHR10587:SF137">
    <property type="entry name" value="4-DEOXY-4-FORMAMIDO-L-ARABINOSE-PHOSPHOUNDECAPRENOL DEFORMYLASE ARND-RELATED"/>
    <property type="match status" value="1"/>
</dbReference>
<reference evidence="3 4" key="1">
    <citation type="journal article" date="2018" name="Environ. Microbiol.">
        <title>Novel energy conservation strategies and behaviour of Pelotomaculum schinkii driving syntrophic propionate catabolism.</title>
        <authorList>
            <person name="Hidalgo-Ahumada C.A.P."/>
            <person name="Nobu M.K."/>
            <person name="Narihiro T."/>
            <person name="Tamaki H."/>
            <person name="Liu W.T."/>
            <person name="Kamagata Y."/>
            <person name="Stams A.J.M."/>
            <person name="Imachi H."/>
            <person name="Sousa D.Z."/>
        </authorList>
    </citation>
    <scope>NUCLEOTIDE SEQUENCE [LARGE SCALE GENOMIC DNA]</scope>
    <source>
        <strain evidence="3 4">HH</strain>
    </source>
</reference>
<keyword evidence="4" id="KW-1185">Reference proteome</keyword>
<dbReference type="InterPro" id="IPR002509">
    <property type="entry name" value="NODB_dom"/>
</dbReference>
<dbReference type="Gene3D" id="3.20.20.370">
    <property type="entry name" value="Glycoside hydrolase/deacetylase"/>
    <property type="match status" value="1"/>
</dbReference>
<dbReference type="Pfam" id="PF01522">
    <property type="entry name" value="Polysacc_deac_1"/>
    <property type="match status" value="1"/>
</dbReference>
<keyword evidence="1" id="KW-0472">Membrane</keyword>
<dbReference type="SUPFAM" id="SSF88713">
    <property type="entry name" value="Glycoside hydrolase/deacetylase"/>
    <property type="match status" value="1"/>
</dbReference>
<dbReference type="AlphaFoldDB" id="A0A4Y7RAZ0"/>
<dbReference type="InterPro" id="IPR054467">
    <property type="entry name" value="YkoP-like_dom"/>
</dbReference>
<sequence>MDTPFIDTPFIQILLLLFLSYAVAPTVLIRFGRIGAISRAPRGGGRVALTFDDGPDPFYTPQILGILRDHQVKACFFVVGSKARANPELVRQIVEAGHEIGNHGFWHKPVWLLGPVSTARDIIETNRTIEEFTGQKVRYCRPAWGLFNLFSIAYYQLKGLKVVLWTFMSWDWTKGTSPESITRKVLNRVRDGAILILHDSDKTAGAARGGPAHVIEALPAILRGLQQKGLRLVPLEEFTMKKHRLTVKSCFRRVWGVYDWTIRKLSGIRDLREGKSSFFRIALRRYRGKDWPMPDGSVLKAGETYMELHINNERLLDTIGDNVKVERTALIALREVRSELPVIARLLELDNRYRHIKALLAITLLHRGTEHLGFTAYDMPKGPLRTLISWYERWMLGLYHPGGFKKLGAYRDKLVPKYIVMTRQDLMQRYLPAGLGVGELDVGRGT</sequence>
<organism evidence="3 4">
    <name type="scientific">Pelotomaculum schinkii</name>
    <dbReference type="NCBI Taxonomy" id="78350"/>
    <lineage>
        <taxon>Bacteria</taxon>
        <taxon>Bacillati</taxon>
        <taxon>Bacillota</taxon>
        <taxon>Clostridia</taxon>
        <taxon>Eubacteriales</taxon>
        <taxon>Desulfotomaculaceae</taxon>
        <taxon>Pelotomaculum</taxon>
    </lineage>
</organism>
<keyword evidence="1" id="KW-0812">Transmembrane</keyword>
<evidence type="ECO:0000256" key="1">
    <source>
        <dbReference type="SAM" id="Phobius"/>
    </source>
</evidence>
<feature type="transmembrane region" description="Helical" evidence="1">
    <location>
        <begin position="12"/>
        <end position="32"/>
    </location>
</feature>
<evidence type="ECO:0000313" key="4">
    <source>
        <dbReference type="Proteomes" id="UP000298324"/>
    </source>
</evidence>
<protein>
    <submittedName>
        <fullName evidence="3">Peptidoglycan-N-acetylglucosamine deacetylase</fullName>
        <ecNumber evidence="3">3.5.1.104</ecNumber>
    </submittedName>
</protein>
<comment type="caution">
    <text evidence="3">The sequence shown here is derived from an EMBL/GenBank/DDBJ whole genome shotgun (WGS) entry which is preliminary data.</text>
</comment>
<dbReference type="CDD" id="cd10959">
    <property type="entry name" value="CE4_NodB_like_3"/>
    <property type="match status" value="1"/>
</dbReference>
<dbReference type="RefSeq" id="WP_190258556.1">
    <property type="nucleotide sequence ID" value="NZ_QFGA01000002.1"/>
</dbReference>
<evidence type="ECO:0000259" key="2">
    <source>
        <dbReference type="PROSITE" id="PS51677"/>
    </source>
</evidence>
<dbReference type="InterPro" id="IPR050248">
    <property type="entry name" value="Polysacc_deacetylase_ArnD"/>
</dbReference>
<dbReference type="GO" id="GO:0016810">
    <property type="term" value="F:hydrolase activity, acting on carbon-nitrogen (but not peptide) bonds"/>
    <property type="evidence" value="ECO:0007669"/>
    <property type="project" value="InterPro"/>
</dbReference>
<keyword evidence="3" id="KW-0378">Hydrolase</keyword>